<evidence type="ECO:0000256" key="1">
    <source>
        <dbReference type="ARBA" id="ARBA00001961"/>
    </source>
</evidence>
<dbReference type="EMBL" id="OX465086">
    <property type="protein sequence ID" value="CAI9264353.1"/>
    <property type="molecule type" value="Genomic_DNA"/>
</dbReference>
<comment type="catalytic activity">
    <reaction evidence="9">
        <text>(E)-4-coumaroyl-CoA + 2-oxoglutarate + O2 = (E)-2,4-dihydroxycinnamoyl-CoA + succinate + CO2</text>
        <dbReference type="Rhea" id="RHEA:57868"/>
        <dbReference type="ChEBI" id="CHEBI:15379"/>
        <dbReference type="ChEBI" id="CHEBI:16526"/>
        <dbReference type="ChEBI" id="CHEBI:16810"/>
        <dbReference type="ChEBI" id="CHEBI:30031"/>
        <dbReference type="ChEBI" id="CHEBI:85008"/>
        <dbReference type="ChEBI" id="CHEBI:142398"/>
        <dbReference type="EC" id="1.14.11.62"/>
    </reaction>
</comment>
<comment type="pathway">
    <text evidence="2">Phenylpropanoid metabolism.</text>
</comment>
<evidence type="ECO:0000259" key="11">
    <source>
        <dbReference type="PROSITE" id="PS51471"/>
    </source>
</evidence>
<evidence type="ECO:0000256" key="6">
    <source>
        <dbReference type="ARBA" id="ARBA00023002"/>
    </source>
</evidence>
<evidence type="ECO:0000256" key="3">
    <source>
        <dbReference type="ARBA" id="ARBA00008056"/>
    </source>
</evidence>
<name>A0AA35V8X5_LACSI</name>
<dbReference type="SUPFAM" id="SSF51197">
    <property type="entry name" value="Clavaminate synthase-like"/>
    <property type="match status" value="1"/>
</dbReference>
<comment type="similarity">
    <text evidence="3 10">Belongs to the iron/ascorbate-dependent oxidoreductase family.</text>
</comment>
<dbReference type="InterPro" id="IPR005123">
    <property type="entry name" value="Oxoglu/Fe-dep_dioxygenase_dom"/>
</dbReference>
<dbReference type="GO" id="GO:0102312">
    <property type="term" value="F:4-coumaroyl 2'-hydroxylase activity"/>
    <property type="evidence" value="ECO:0007669"/>
    <property type="project" value="UniProtKB-EC"/>
</dbReference>
<protein>
    <recommendedName>
        <fullName evidence="11">Fe2OG dioxygenase domain-containing protein</fullName>
    </recommendedName>
</protein>
<organism evidence="12 13">
    <name type="scientific">Lactuca saligna</name>
    <name type="common">Willowleaf lettuce</name>
    <dbReference type="NCBI Taxonomy" id="75948"/>
    <lineage>
        <taxon>Eukaryota</taxon>
        <taxon>Viridiplantae</taxon>
        <taxon>Streptophyta</taxon>
        <taxon>Embryophyta</taxon>
        <taxon>Tracheophyta</taxon>
        <taxon>Spermatophyta</taxon>
        <taxon>Magnoliopsida</taxon>
        <taxon>eudicotyledons</taxon>
        <taxon>Gunneridae</taxon>
        <taxon>Pentapetalae</taxon>
        <taxon>asterids</taxon>
        <taxon>campanulids</taxon>
        <taxon>Asterales</taxon>
        <taxon>Asteraceae</taxon>
        <taxon>Cichorioideae</taxon>
        <taxon>Cichorieae</taxon>
        <taxon>Lactucinae</taxon>
        <taxon>Lactuca</taxon>
    </lineage>
</organism>
<reference evidence="12" key="1">
    <citation type="submission" date="2023-04" db="EMBL/GenBank/DDBJ databases">
        <authorList>
            <person name="Vijverberg K."/>
            <person name="Xiong W."/>
            <person name="Schranz E."/>
        </authorList>
    </citation>
    <scope>NUCLEOTIDE SEQUENCE</scope>
</reference>
<keyword evidence="6 10" id="KW-0560">Oxidoreductase</keyword>
<accession>A0AA35V8X5</accession>
<feature type="domain" description="Fe2OG dioxygenase" evidence="11">
    <location>
        <begin position="212"/>
        <end position="313"/>
    </location>
</feature>
<proteinExistence type="inferred from homology"/>
<evidence type="ECO:0000256" key="8">
    <source>
        <dbReference type="ARBA" id="ARBA00048503"/>
    </source>
</evidence>
<dbReference type="InterPro" id="IPR044861">
    <property type="entry name" value="IPNS-like_FE2OG_OXY"/>
</dbReference>
<dbReference type="Gene3D" id="2.60.120.330">
    <property type="entry name" value="B-lactam Antibiotic, Isopenicillin N Synthase, Chain"/>
    <property type="match status" value="1"/>
</dbReference>
<comment type="catalytic activity">
    <reaction evidence="8">
        <text>(E)-feruloyl-CoA + 2-oxoglutarate + O2 = (E)-6-hydroxyferuloyl-CoA + succinate + CO2</text>
        <dbReference type="Rhea" id="RHEA:57856"/>
        <dbReference type="ChEBI" id="CHEBI:15379"/>
        <dbReference type="ChEBI" id="CHEBI:16526"/>
        <dbReference type="ChEBI" id="CHEBI:16810"/>
        <dbReference type="ChEBI" id="CHEBI:30031"/>
        <dbReference type="ChEBI" id="CHEBI:87305"/>
        <dbReference type="ChEBI" id="CHEBI:142390"/>
        <dbReference type="EC" id="1.14.11.61"/>
    </reaction>
</comment>
<dbReference type="AlphaFoldDB" id="A0AA35V8X5"/>
<dbReference type="GO" id="GO:0046872">
    <property type="term" value="F:metal ion binding"/>
    <property type="evidence" value="ECO:0007669"/>
    <property type="project" value="UniProtKB-KW"/>
</dbReference>
<evidence type="ECO:0000256" key="7">
    <source>
        <dbReference type="ARBA" id="ARBA00023004"/>
    </source>
</evidence>
<dbReference type="PANTHER" id="PTHR10209:SF243">
    <property type="entry name" value="FERULOYL COA ORTHO-HYDROXYLASE 1-RELATED"/>
    <property type="match status" value="1"/>
</dbReference>
<dbReference type="PROSITE" id="PS51471">
    <property type="entry name" value="FE2OG_OXY"/>
    <property type="match status" value="1"/>
</dbReference>
<dbReference type="GO" id="GO:0009805">
    <property type="term" value="P:coumarin biosynthetic process"/>
    <property type="evidence" value="ECO:0007669"/>
    <property type="project" value="UniProtKB-ARBA"/>
</dbReference>
<sequence>MAPSMSLVHSANTLNILDFVVNKGHGVKGLSELGLKTLPPQYIQPPQERFDHTSNEEENKDSIPVIDMSNWDDPNVAKAVCDAACKWGFFQIVNHGVPIHVLEDVKDATHKFYALSAEEKNKYSKERSVSNHVRFGTSFTPEAEEALEWKDYLSLFFVSDEEAASLWPPVCRNQALEYMKSSEFMVKKLLEILMKGLNVKEIDESKEAILMGSKRINLNYYPTCPTPELTIGVGRHSDVSTLTVLLQDDIGGLYVRNTETSKWVHVPPVSGSLVINVGDALQIMSNGKYKSVEHRVIANGINNRISVPIFVNPRPSDVIGPLPEVVGINGEKVLYKDILYSDYVKHFFRKAHDGKATVEFAMI</sequence>
<dbReference type="Pfam" id="PF14226">
    <property type="entry name" value="DIOX_N"/>
    <property type="match status" value="1"/>
</dbReference>
<evidence type="ECO:0000256" key="5">
    <source>
        <dbReference type="ARBA" id="ARBA00022964"/>
    </source>
</evidence>
<evidence type="ECO:0000256" key="10">
    <source>
        <dbReference type="RuleBase" id="RU003682"/>
    </source>
</evidence>
<dbReference type="InterPro" id="IPR026992">
    <property type="entry name" value="DIOX_N"/>
</dbReference>
<dbReference type="Pfam" id="PF03171">
    <property type="entry name" value="2OG-FeII_Oxy"/>
    <property type="match status" value="1"/>
</dbReference>
<dbReference type="FunFam" id="2.60.120.330:FF:000023">
    <property type="entry name" value="Feruloyl CoA ortho-hydroxylase 1"/>
    <property type="match status" value="1"/>
</dbReference>
<evidence type="ECO:0000313" key="12">
    <source>
        <dbReference type="EMBL" id="CAI9264353.1"/>
    </source>
</evidence>
<dbReference type="Proteomes" id="UP001177003">
    <property type="component" value="Chromosome 0"/>
</dbReference>
<evidence type="ECO:0000256" key="2">
    <source>
        <dbReference type="ARBA" id="ARBA00004918"/>
    </source>
</evidence>
<dbReference type="GO" id="GO:0002238">
    <property type="term" value="P:response to molecule of fungal origin"/>
    <property type="evidence" value="ECO:0007669"/>
    <property type="project" value="UniProtKB-ARBA"/>
</dbReference>
<dbReference type="InterPro" id="IPR027443">
    <property type="entry name" value="IPNS-like_sf"/>
</dbReference>
<keyword evidence="5" id="KW-0223">Dioxygenase</keyword>
<keyword evidence="13" id="KW-1185">Reference proteome</keyword>
<keyword evidence="7 10" id="KW-0408">Iron</keyword>
<keyword evidence="4 10" id="KW-0479">Metal-binding</keyword>
<evidence type="ECO:0000313" key="13">
    <source>
        <dbReference type="Proteomes" id="UP001177003"/>
    </source>
</evidence>
<comment type="cofactor">
    <cofactor evidence="1">
        <name>L-ascorbate</name>
        <dbReference type="ChEBI" id="CHEBI:38290"/>
    </cofactor>
</comment>
<evidence type="ECO:0000256" key="4">
    <source>
        <dbReference type="ARBA" id="ARBA00022723"/>
    </source>
</evidence>
<evidence type="ECO:0000256" key="9">
    <source>
        <dbReference type="ARBA" id="ARBA00049557"/>
    </source>
</evidence>
<dbReference type="PANTHER" id="PTHR10209">
    <property type="entry name" value="OXIDOREDUCTASE, 2OG-FE II OXYGENASE FAMILY PROTEIN"/>
    <property type="match status" value="1"/>
</dbReference>
<gene>
    <name evidence="12" type="ORF">LSALG_LOCUS5007</name>
</gene>